<comment type="caution">
    <text evidence="7">The sequence shown here is derived from an EMBL/GenBank/DDBJ whole genome shotgun (WGS) entry which is preliminary data.</text>
</comment>
<accession>A0A166XQG3</accession>
<dbReference type="Pfam" id="PF00172">
    <property type="entry name" value="Zn_clus"/>
    <property type="match status" value="1"/>
</dbReference>
<dbReference type="CDD" id="cd12148">
    <property type="entry name" value="fungal_TF_MHR"/>
    <property type="match status" value="1"/>
</dbReference>
<dbReference type="PROSITE" id="PS00463">
    <property type="entry name" value="ZN2_CY6_FUNGAL_1"/>
    <property type="match status" value="1"/>
</dbReference>
<proteinExistence type="predicted"/>
<dbReference type="Pfam" id="PF04082">
    <property type="entry name" value="Fungal_trans"/>
    <property type="match status" value="1"/>
</dbReference>
<keyword evidence="5" id="KW-0539">Nucleus</keyword>
<evidence type="ECO:0000256" key="1">
    <source>
        <dbReference type="ARBA" id="ARBA00004123"/>
    </source>
</evidence>
<keyword evidence="2" id="KW-0479">Metal-binding</keyword>
<keyword evidence="3" id="KW-0805">Transcription regulation</keyword>
<keyword evidence="8" id="KW-1185">Reference proteome</keyword>
<feature type="domain" description="Zn(2)-C6 fungal-type" evidence="6">
    <location>
        <begin position="9"/>
        <end position="39"/>
    </location>
</feature>
<protein>
    <submittedName>
        <fullName evidence="7">Fungal specific transcription factor</fullName>
    </submittedName>
</protein>
<keyword evidence="4" id="KW-0804">Transcription</keyword>
<dbReference type="SUPFAM" id="SSF57701">
    <property type="entry name" value="Zn2/Cys6 DNA-binding domain"/>
    <property type="match status" value="1"/>
</dbReference>
<dbReference type="InterPro" id="IPR036864">
    <property type="entry name" value="Zn2-C6_fun-type_DNA-bd_sf"/>
</dbReference>
<dbReference type="AlphaFoldDB" id="A0A166XQG3"/>
<dbReference type="GO" id="GO:0000981">
    <property type="term" value="F:DNA-binding transcription factor activity, RNA polymerase II-specific"/>
    <property type="evidence" value="ECO:0007669"/>
    <property type="project" value="InterPro"/>
</dbReference>
<evidence type="ECO:0000259" key="6">
    <source>
        <dbReference type="PROSITE" id="PS50048"/>
    </source>
</evidence>
<dbReference type="PANTHER" id="PTHR47338:SF20">
    <property type="entry name" value="ZN(II)2CYS6 TRANSCRIPTION FACTOR (EUROFUNG)"/>
    <property type="match status" value="1"/>
</dbReference>
<dbReference type="Gene3D" id="4.10.240.10">
    <property type="entry name" value="Zn(2)-C6 fungal-type DNA-binding domain"/>
    <property type="match status" value="1"/>
</dbReference>
<dbReference type="STRING" id="708197.A0A166XQG3"/>
<dbReference type="InterPro" id="IPR050815">
    <property type="entry name" value="TF_fung"/>
</dbReference>
<evidence type="ECO:0000256" key="2">
    <source>
        <dbReference type="ARBA" id="ARBA00022723"/>
    </source>
</evidence>
<dbReference type="EMBL" id="LFIV01000012">
    <property type="protein sequence ID" value="KZL76835.1"/>
    <property type="molecule type" value="Genomic_DNA"/>
</dbReference>
<evidence type="ECO:0000256" key="3">
    <source>
        <dbReference type="ARBA" id="ARBA00023015"/>
    </source>
</evidence>
<dbReference type="GO" id="GO:0006351">
    <property type="term" value="P:DNA-templated transcription"/>
    <property type="evidence" value="ECO:0007669"/>
    <property type="project" value="InterPro"/>
</dbReference>
<evidence type="ECO:0000313" key="7">
    <source>
        <dbReference type="EMBL" id="KZL76835.1"/>
    </source>
</evidence>
<name>A0A166XQG3_9PEZI</name>
<dbReference type="CDD" id="cd00067">
    <property type="entry name" value="GAL4"/>
    <property type="match status" value="1"/>
</dbReference>
<dbReference type="GO" id="GO:0003677">
    <property type="term" value="F:DNA binding"/>
    <property type="evidence" value="ECO:0007669"/>
    <property type="project" value="InterPro"/>
</dbReference>
<gene>
    <name evidence="7" type="ORF">CT0861_07213</name>
</gene>
<dbReference type="InterPro" id="IPR007219">
    <property type="entry name" value="XnlR_reg_dom"/>
</dbReference>
<reference evidence="7 8" key="1">
    <citation type="submission" date="2015-06" db="EMBL/GenBank/DDBJ databases">
        <title>Survival trade-offs in plant roots during colonization by closely related pathogenic and mutualistic fungi.</title>
        <authorList>
            <person name="Hacquard S."/>
            <person name="Kracher B."/>
            <person name="Hiruma K."/>
            <person name="Weinman A."/>
            <person name="Muench P."/>
            <person name="Garrido Oter R."/>
            <person name="Ver Loren van Themaat E."/>
            <person name="Dallerey J.-F."/>
            <person name="Damm U."/>
            <person name="Henrissat B."/>
            <person name="Lespinet O."/>
            <person name="Thon M."/>
            <person name="Kemen E."/>
            <person name="McHardy A.C."/>
            <person name="Schulze-Lefert P."/>
            <person name="O'Connell R.J."/>
        </authorList>
    </citation>
    <scope>NUCLEOTIDE SEQUENCE [LARGE SCALE GENOMIC DNA]</scope>
    <source>
        <strain evidence="7 8">0861</strain>
    </source>
</reference>
<dbReference type="SMART" id="SM00906">
    <property type="entry name" value="Fungal_trans"/>
    <property type="match status" value="1"/>
</dbReference>
<dbReference type="GO" id="GO:0005634">
    <property type="term" value="C:nucleus"/>
    <property type="evidence" value="ECO:0007669"/>
    <property type="project" value="UniProtKB-SubCell"/>
</dbReference>
<sequence>MAAERADRTCKACKGKKRRCDKELPQCGLCRRVGRLCEYDDAADSTPTVEDFAAMQTKIHDLEERLSSHQSVFRNQTSYSSPSVSSQSYSHVDPAASLTCAPPIVDRTSVESDMSSNFPASAFLDLDLFRWAGHSVLKPNVGIPMDVLELLNQGNIVMDISAQYFDTVHSWIPFISKKRMEMGISVQSGGAELALILLAMKLVISRPEDVADESVYSLAKGFLNSLETSGLVSLMCLQASILIALYEYGHSIYPAAWMTVGNCARYAELLGISSSSGSSSLLSPPRTWTEVEERRRTWWAVYVLDRLISCGSKRSCAFSQTLEKGKLPVDDDAWDSGDVARAVNHSTSANPVIHQSGFAMLCQAAIFTERAQASARKGQSLSPEHLKEITDLSSEILTFLELNDQSSNDSRQTELSFRNLTPCCVARSALFICLEEFTCPEKIERNSGYSMSSETKEQSEIDLQAYSMQVVRQASLDICDLVSHLLDSLIEGAHPSANLGKISPFLLDGVYCALSTFHWLYGEHGDDTYLTKISTMETVLNQIGVRWWSAKRYSQLSKIYSISSRMVQ</sequence>
<evidence type="ECO:0000256" key="5">
    <source>
        <dbReference type="ARBA" id="ARBA00023242"/>
    </source>
</evidence>
<dbReference type="PANTHER" id="PTHR47338">
    <property type="entry name" value="ZN(II)2CYS6 TRANSCRIPTION FACTOR (EUROFUNG)-RELATED"/>
    <property type="match status" value="1"/>
</dbReference>
<dbReference type="InterPro" id="IPR001138">
    <property type="entry name" value="Zn2Cys6_DnaBD"/>
</dbReference>
<evidence type="ECO:0000313" key="8">
    <source>
        <dbReference type="Proteomes" id="UP000076552"/>
    </source>
</evidence>
<comment type="subcellular location">
    <subcellularLocation>
        <location evidence="1">Nucleus</location>
    </subcellularLocation>
</comment>
<organism evidence="7 8">
    <name type="scientific">Colletotrichum tofieldiae</name>
    <dbReference type="NCBI Taxonomy" id="708197"/>
    <lineage>
        <taxon>Eukaryota</taxon>
        <taxon>Fungi</taxon>
        <taxon>Dikarya</taxon>
        <taxon>Ascomycota</taxon>
        <taxon>Pezizomycotina</taxon>
        <taxon>Sordariomycetes</taxon>
        <taxon>Hypocreomycetidae</taxon>
        <taxon>Glomerellales</taxon>
        <taxon>Glomerellaceae</taxon>
        <taxon>Colletotrichum</taxon>
        <taxon>Colletotrichum spaethianum species complex</taxon>
    </lineage>
</organism>
<dbReference type="PROSITE" id="PS50048">
    <property type="entry name" value="ZN2_CY6_FUNGAL_2"/>
    <property type="match status" value="1"/>
</dbReference>
<dbReference type="Proteomes" id="UP000076552">
    <property type="component" value="Unassembled WGS sequence"/>
</dbReference>
<dbReference type="GO" id="GO:0008270">
    <property type="term" value="F:zinc ion binding"/>
    <property type="evidence" value="ECO:0007669"/>
    <property type="project" value="InterPro"/>
</dbReference>
<dbReference type="SMART" id="SM00066">
    <property type="entry name" value="GAL4"/>
    <property type="match status" value="1"/>
</dbReference>
<evidence type="ECO:0000256" key="4">
    <source>
        <dbReference type="ARBA" id="ARBA00023163"/>
    </source>
</evidence>